<feature type="binding site" evidence="8">
    <location>
        <position position="531"/>
    </location>
    <ligand>
        <name>oxalate</name>
        <dbReference type="ChEBI" id="CHEBI:30623"/>
    </ligand>
</feature>
<keyword evidence="4" id="KW-0964">Secreted</keyword>
<comment type="subcellular location">
    <subcellularLocation>
        <location evidence="1">Secreted</location>
        <location evidence="1">Extracellular space</location>
        <location evidence="1">Apoplast</location>
    </subcellularLocation>
</comment>
<evidence type="ECO:0000256" key="9">
    <source>
        <dbReference type="PIRSR" id="PIRSR601929-2"/>
    </source>
</evidence>
<dbReference type="CDD" id="cd02241">
    <property type="entry name" value="cupin_OxOx"/>
    <property type="match status" value="3"/>
</dbReference>
<dbReference type="GO" id="GO:0030145">
    <property type="term" value="F:manganese ion binding"/>
    <property type="evidence" value="ECO:0007669"/>
    <property type="project" value="InterPro"/>
</dbReference>
<dbReference type="InterPro" id="IPR011051">
    <property type="entry name" value="RmlC_Cupin_sf"/>
</dbReference>
<feature type="domain" description="Cupin type-1" evidence="12">
    <location>
        <begin position="481"/>
        <end position="632"/>
    </location>
</feature>
<organism evidence="13 14">
    <name type="scientific">Cinnamomum micranthum f. kanehirae</name>
    <dbReference type="NCBI Taxonomy" id="337451"/>
    <lineage>
        <taxon>Eukaryota</taxon>
        <taxon>Viridiplantae</taxon>
        <taxon>Streptophyta</taxon>
        <taxon>Embryophyta</taxon>
        <taxon>Tracheophyta</taxon>
        <taxon>Spermatophyta</taxon>
        <taxon>Magnoliopsida</taxon>
        <taxon>Magnoliidae</taxon>
        <taxon>Laurales</taxon>
        <taxon>Lauraceae</taxon>
        <taxon>Cinnamomum</taxon>
    </lineage>
</organism>
<evidence type="ECO:0000256" key="4">
    <source>
        <dbReference type="ARBA" id="ARBA00022525"/>
    </source>
</evidence>
<comment type="caution">
    <text evidence="13">The sequence shown here is derived from an EMBL/GenBank/DDBJ whole genome shotgun (WGS) entry which is preliminary data.</text>
</comment>
<dbReference type="InterPro" id="IPR001929">
    <property type="entry name" value="Germin"/>
</dbReference>
<feature type="domain" description="Cupin type-1" evidence="12">
    <location>
        <begin position="59"/>
        <end position="210"/>
    </location>
</feature>
<dbReference type="SUPFAM" id="SSF51182">
    <property type="entry name" value="RmlC-like cupins"/>
    <property type="match status" value="3"/>
</dbReference>
<dbReference type="InterPro" id="IPR019780">
    <property type="entry name" value="Germin_Mn-BS"/>
</dbReference>
<evidence type="ECO:0000313" key="13">
    <source>
        <dbReference type="EMBL" id="RWR83795.1"/>
    </source>
</evidence>
<feature type="binding site" evidence="9">
    <location>
        <position position="536"/>
    </location>
    <ligand>
        <name>Mn(2+)</name>
        <dbReference type="ChEBI" id="CHEBI:29035"/>
    </ligand>
</feature>
<evidence type="ECO:0000256" key="11">
    <source>
        <dbReference type="SAM" id="SignalP"/>
    </source>
</evidence>
<keyword evidence="7 8" id="KW-0464">Manganese</keyword>
<evidence type="ECO:0000256" key="5">
    <source>
        <dbReference type="ARBA" id="ARBA00022723"/>
    </source>
</evidence>
<feature type="binding site" evidence="8">
    <location>
        <position position="526"/>
    </location>
    <ligand>
        <name>oxalate</name>
        <dbReference type="ChEBI" id="CHEBI:30623"/>
    </ligand>
</feature>
<feature type="domain" description="Cupin type-1" evidence="12">
    <location>
        <begin position="264"/>
        <end position="415"/>
    </location>
</feature>
<gene>
    <name evidence="13" type="ORF">CKAN_01256700</name>
</gene>
<dbReference type="InterPro" id="IPR014710">
    <property type="entry name" value="RmlC-like_jellyroll"/>
</dbReference>
<dbReference type="OrthoDB" id="1879185at2759"/>
<name>A0A3S3QDU0_9MAGN</name>
<proteinExistence type="inferred from homology"/>
<evidence type="ECO:0000256" key="3">
    <source>
        <dbReference type="ARBA" id="ARBA00022523"/>
    </source>
</evidence>
<dbReference type="STRING" id="337451.A0A3S3QDU0"/>
<keyword evidence="5 8" id="KW-0479">Metal-binding</keyword>
<dbReference type="EMBL" id="QPKB01000004">
    <property type="protein sequence ID" value="RWR83795.1"/>
    <property type="molecule type" value="Genomic_DNA"/>
</dbReference>
<keyword evidence="14" id="KW-1185">Reference proteome</keyword>
<sequence>MAAHILLLALLSLSSTLIHAYDPSPLQDICVADLKSPVFVNGRVCKDPKLAKADDFFFQGLDEPGNTSNNVGSKVTPVFVDQIAGLNTLGISLARIDFAPYGENPPHTHPRATEILTVLEGTLYVGFVLSNQNNNTLITKVLNKGDVFVFPIGLIHFQANIGHTPAVAIAALSSQNPGVITIANSVFGSKPPISDNILAKAFQVDKKSSSFPSLPHLFTLTIQVLYKTFVSQILTHMVHLICVVVNGFVCKAIKEVKANDFFLSGFDKPSNTKNKVGFNVKNALVNQIPGINTLGVSLVRLDFAPYGENPSHTHPCATEILTVLEGTLYMGFVLSNQNTNTLITKVLNKGDVFVFPIGLIHFQANIGRTPAVAISTLSSQNPGVITIPNSVFGSHPPIFDDILAKAFQVDKKVIDHLQAQFWMAAHILLLALLSLSSTLIHAYDPSPLQDICVADLKSPVFVNGRVCKDPKLAKADDFFFEGLDKPGNTSNNVGSKVTPVFVDQIAGLNTLGISLARIDFAPYGENPPHTHPRATEILTVLEGMLYVGFVLSNQNNNTLITKVLNKGDVFVFPIGLIHFQANIGHTPAVAIAAFSSQNPGVITIANSVFGSKPPISDNILAKAFQVDKKVIDYLQAQFWVDP</sequence>
<feature type="binding site" evidence="9">
    <location>
        <position position="578"/>
    </location>
    <ligand>
        <name>Mn(2+)</name>
        <dbReference type="ChEBI" id="CHEBI:29035"/>
    </ligand>
</feature>
<dbReference type="PROSITE" id="PS00725">
    <property type="entry name" value="GERMIN"/>
    <property type="match status" value="3"/>
</dbReference>
<evidence type="ECO:0000256" key="8">
    <source>
        <dbReference type="PIRSR" id="PIRSR601929-1"/>
    </source>
</evidence>
<dbReference type="Gene3D" id="2.60.120.10">
    <property type="entry name" value="Jelly Rolls"/>
    <property type="match status" value="3"/>
</dbReference>
<dbReference type="PANTHER" id="PTHR31238">
    <property type="entry name" value="GERMIN-LIKE PROTEIN SUBFAMILY 3 MEMBER 3"/>
    <property type="match status" value="1"/>
</dbReference>
<dbReference type="Proteomes" id="UP000283530">
    <property type="component" value="Unassembled WGS sequence"/>
</dbReference>
<keyword evidence="11" id="KW-0732">Signal</keyword>
<dbReference type="PRINTS" id="PR00325">
    <property type="entry name" value="GERMIN"/>
</dbReference>
<dbReference type="Pfam" id="PF00190">
    <property type="entry name" value="Cupin_1"/>
    <property type="match status" value="3"/>
</dbReference>
<feature type="chain" id="PRO_5018724207" evidence="11">
    <location>
        <begin position="21"/>
        <end position="642"/>
    </location>
</feature>
<dbReference type="FunFam" id="2.60.120.10:FF:000005">
    <property type="entry name" value="Germin-like protein subfamily 1 member 8"/>
    <property type="match status" value="3"/>
</dbReference>
<dbReference type="GO" id="GO:0048046">
    <property type="term" value="C:apoplast"/>
    <property type="evidence" value="ECO:0007669"/>
    <property type="project" value="UniProtKB-SubCell"/>
</dbReference>
<evidence type="ECO:0000313" key="14">
    <source>
        <dbReference type="Proteomes" id="UP000283530"/>
    </source>
</evidence>
<feature type="binding site" evidence="9">
    <location>
        <position position="529"/>
    </location>
    <ligand>
        <name>Mn(2+)</name>
        <dbReference type="ChEBI" id="CHEBI:29035"/>
    </ligand>
</feature>
<accession>A0A3S3QDU0</accession>
<dbReference type="AlphaFoldDB" id="A0A3S3QDU0"/>
<evidence type="ECO:0000256" key="10">
    <source>
        <dbReference type="PIRSR" id="PIRSR601929-3"/>
    </source>
</evidence>
<keyword evidence="6 10" id="KW-1015">Disulfide bond</keyword>
<feature type="disulfide bond" evidence="10">
    <location>
        <begin position="452"/>
        <end position="467"/>
    </location>
</feature>
<evidence type="ECO:0000256" key="7">
    <source>
        <dbReference type="ARBA" id="ARBA00023211"/>
    </source>
</evidence>
<evidence type="ECO:0000256" key="2">
    <source>
        <dbReference type="ARBA" id="ARBA00007456"/>
    </source>
</evidence>
<dbReference type="SMART" id="SM00835">
    <property type="entry name" value="Cupin_1"/>
    <property type="match status" value="3"/>
</dbReference>
<feature type="binding site" evidence="8">
    <location>
        <position position="536"/>
    </location>
    <ligand>
        <name>oxalate</name>
        <dbReference type="ChEBI" id="CHEBI:30623"/>
    </ligand>
</feature>
<evidence type="ECO:0000256" key="6">
    <source>
        <dbReference type="ARBA" id="ARBA00023157"/>
    </source>
</evidence>
<comment type="similarity">
    <text evidence="2">Belongs to the germin family.</text>
</comment>
<dbReference type="InterPro" id="IPR006045">
    <property type="entry name" value="Cupin_1"/>
</dbReference>
<protein>
    <submittedName>
        <fullName evidence="13">Putative germin</fullName>
    </submittedName>
</protein>
<keyword evidence="3" id="KW-0052">Apoplast</keyword>
<reference evidence="13 14" key="1">
    <citation type="journal article" date="2019" name="Nat. Plants">
        <title>Stout camphor tree genome fills gaps in understanding of flowering plant genome evolution.</title>
        <authorList>
            <person name="Chaw S.M."/>
            <person name="Liu Y.C."/>
            <person name="Wu Y.W."/>
            <person name="Wang H.Y."/>
            <person name="Lin C.I."/>
            <person name="Wu C.S."/>
            <person name="Ke H.M."/>
            <person name="Chang L.Y."/>
            <person name="Hsu C.Y."/>
            <person name="Yang H.T."/>
            <person name="Sudianto E."/>
            <person name="Hsu M.H."/>
            <person name="Wu K.P."/>
            <person name="Wang L.N."/>
            <person name="Leebens-Mack J.H."/>
            <person name="Tsai I.J."/>
        </authorList>
    </citation>
    <scope>NUCLEOTIDE SEQUENCE [LARGE SCALE GENOMIC DNA]</scope>
    <source>
        <strain evidence="14">cv. Chaw 1501</strain>
        <tissue evidence="13">Young leaves</tissue>
    </source>
</reference>
<feature type="signal peptide" evidence="11">
    <location>
        <begin position="1"/>
        <end position="20"/>
    </location>
</feature>
<evidence type="ECO:0000256" key="1">
    <source>
        <dbReference type="ARBA" id="ARBA00004271"/>
    </source>
</evidence>
<evidence type="ECO:0000259" key="12">
    <source>
        <dbReference type="SMART" id="SM00835"/>
    </source>
</evidence>
<feature type="binding site" evidence="9">
    <location>
        <position position="531"/>
    </location>
    <ligand>
        <name>Mn(2+)</name>
        <dbReference type="ChEBI" id="CHEBI:29035"/>
    </ligand>
</feature>